<name>B8BP50_ORYSI</name>
<protein>
    <submittedName>
        <fullName evidence="1">Uncharacterized protein</fullName>
    </submittedName>
</protein>
<evidence type="ECO:0000313" key="2">
    <source>
        <dbReference type="Proteomes" id="UP000007015"/>
    </source>
</evidence>
<evidence type="ECO:0000313" key="1">
    <source>
        <dbReference type="EMBL" id="EEC69098.1"/>
    </source>
</evidence>
<dbReference type="Proteomes" id="UP000007015">
    <property type="component" value="Chromosome 12"/>
</dbReference>
<gene>
    <name evidence="1" type="ORF">OsI_37996</name>
</gene>
<keyword evidence="2" id="KW-1185">Reference proteome</keyword>
<dbReference type="EMBL" id="CM000137">
    <property type="protein sequence ID" value="EEC69098.1"/>
    <property type="molecule type" value="Genomic_DNA"/>
</dbReference>
<proteinExistence type="predicted"/>
<sequence>MAMLTTGRRRCTGTSIVTREWAQPPPLLLAPQSVPAVTQALSAAGTCQQGAITLTQQSQGSSSTGCRRMYDCEDKGVGDSDQYLAERRTARHLISQVYY</sequence>
<accession>B8BP50</accession>
<dbReference type="HOGENOM" id="CLU_2444704_0_0_1"/>
<dbReference type="OMA" id="MYDCEDK"/>
<organism evidence="1 2">
    <name type="scientific">Oryza sativa subsp. indica</name>
    <name type="common">Rice</name>
    <dbReference type="NCBI Taxonomy" id="39946"/>
    <lineage>
        <taxon>Eukaryota</taxon>
        <taxon>Viridiplantae</taxon>
        <taxon>Streptophyta</taxon>
        <taxon>Embryophyta</taxon>
        <taxon>Tracheophyta</taxon>
        <taxon>Spermatophyta</taxon>
        <taxon>Magnoliopsida</taxon>
        <taxon>Liliopsida</taxon>
        <taxon>Poales</taxon>
        <taxon>Poaceae</taxon>
        <taxon>BOP clade</taxon>
        <taxon>Oryzoideae</taxon>
        <taxon>Oryzeae</taxon>
        <taxon>Oryzinae</taxon>
        <taxon>Oryza</taxon>
        <taxon>Oryza sativa</taxon>
    </lineage>
</organism>
<dbReference type="Gramene" id="BGIOSGA036366-TA">
    <property type="protein sequence ID" value="BGIOSGA036366-PA"/>
    <property type="gene ID" value="BGIOSGA036366"/>
</dbReference>
<reference evidence="1 2" key="1">
    <citation type="journal article" date="2005" name="PLoS Biol.">
        <title>The genomes of Oryza sativa: a history of duplications.</title>
        <authorList>
            <person name="Yu J."/>
            <person name="Wang J."/>
            <person name="Lin W."/>
            <person name="Li S."/>
            <person name="Li H."/>
            <person name="Zhou J."/>
            <person name="Ni P."/>
            <person name="Dong W."/>
            <person name="Hu S."/>
            <person name="Zeng C."/>
            <person name="Zhang J."/>
            <person name="Zhang Y."/>
            <person name="Li R."/>
            <person name="Xu Z."/>
            <person name="Li S."/>
            <person name="Li X."/>
            <person name="Zheng H."/>
            <person name="Cong L."/>
            <person name="Lin L."/>
            <person name="Yin J."/>
            <person name="Geng J."/>
            <person name="Li G."/>
            <person name="Shi J."/>
            <person name="Liu J."/>
            <person name="Lv H."/>
            <person name="Li J."/>
            <person name="Wang J."/>
            <person name="Deng Y."/>
            <person name="Ran L."/>
            <person name="Shi X."/>
            <person name="Wang X."/>
            <person name="Wu Q."/>
            <person name="Li C."/>
            <person name="Ren X."/>
            <person name="Wang J."/>
            <person name="Wang X."/>
            <person name="Li D."/>
            <person name="Liu D."/>
            <person name="Zhang X."/>
            <person name="Ji Z."/>
            <person name="Zhao W."/>
            <person name="Sun Y."/>
            <person name="Zhang Z."/>
            <person name="Bao J."/>
            <person name="Han Y."/>
            <person name="Dong L."/>
            <person name="Ji J."/>
            <person name="Chen P."/>
            <person name="Wu S."/>
            <person name="Liu J."/>
            <person name="Xiao Y."/>
            <person name="Bu D."/>
            <person name="Tan J."/>
            <person name="Yang L."/>
            <person name="Ye C."/>
            <person name="Zhang J."/>
            <person name="Xu J."/>
            <person name="Zhou Y."/>
            <person name="Yu Y."/>
            <person name="Zhang B."/>
            <person name="Zhuang S."/>
            <person name="Wei H."/>
            <person name="Liu B."/>
            <person name="Lei M."/>
            <person name="Yu H."/>
            <person name="Li Y."/>
            <person name="Xu H."/>
            <person name="Wei S."/>
            <person name="He X."/>
            <person name="Fang L."/>
            <person name="Zhang Z."/>
            <person name="Zhang Y."/>
            <person name="Huang X."/>
            <person name="Su Z."/>
            <person name="Tong W."/>
            <person name="Li J."/>
            <person name="Tong Z."/>
            <person name="Li S."/>
            <person name="Ye J."/>
            <person name="Wang L."/>
            <person name="Fang L."/>
            <person name="Lei T."/>
            <person name="Chen C."/>
            <person name="Chen H."/>
            <person name="Xu Z."/>
            <person name="Li H."/>
            <person name="Huang H."/>
            <person name="Zhang F."/>
            <person name="Xu H."/>
            <person name="Li N."/>
            <person name="Zhao C."/>
            <person name="Li S."/>
            <person name="Dong L."/>
            <person name="Huang Y."/>
            <person name="Li L."/>
            <person name="Xi Y."/>
            <person name="Qi Q."/>
            <person name="Li W."/>
            <person name="Zhang B."/>
            <person name="Hu W."/>
            <person name="Zhang Y."/>
            <person name="Tian X."/>
            <person name="Jiao Y."/>
            <person name="Liang X."/>
            <person name="Jin J."/>
            <person name="Gao L."/>
            <person name="Zheng W."/>
            <person name="Hao B."/>
            <person name="Liu S."/>
            <person name="Wang W."/>
            <person name="Yuan L."/>
            <person name="Cao M."/>
            <person name="McDermott J."/>
            <person name="Samudrala R."/>
            <person name="Wang J."/>
            <person name="Wong G.K."/>
            <person name="Yang H."/>
        </authorList>
    </citation>
    <scope>NUCLEOTIDE SEQUENCE [LARGE SCALE GENOMIC DNA]</scope>
    <source>
        <strain evidence="2">cv. 93-11</strain>
    </source>
</reference>
<dbReference type="AlphaFoldDB" id="B8BP50"/>